<dbReference type="Gene3D" id="3.10.20.90">
    <property type="entry name" value="Phosphatidylinositol 3-kinase Catalytic Subunit, Chain A, domain 1"/>
    <property type="match status" value="1"/>
</dbReference>
<organism evidence="1 2">
    <name type="scientific">Oopsacas minuta</name>
    <dbReference type="NCBI Taxonomy" id="111878"/>
    <lineage>
        <taxon>Eukaryota</taxon>
        <taxon>Metazoa</taxon>
        <taxon>Porifera</taxon>
        <taxon>Hexactinellida</taxon>
        <taxon>Hexasterophora</taxon>
        <taxon>Lyssacinosida</taxon>
        <taxon>Leucopsacidae</taxon>
        <taxon>Oopsacas</taxon>
    </lineage>
</organism>
<gene>
    <name evidence="1" type="ORF">LOD99_13529</name>
</gene>
<dbReference type="AlphaFoldDB" id="A0AAV7KJP7"/>
<name>A0AAV7KJP7_9METZ</name>
<proteinExistence type="predicted"/>
<accession>A0AAV7KJP7</accession>
<evidence type="ECO:0000313" key="2">
    <source>
        <dbReference type="Proteomes" id="UP001165289"/>
    </source>
</evidence>
<dbReference type="Proteomes" id="UP001165289">
    <property type="component" value="Unassembled WGS sequence"/>
</dbReference>
<dbReference type="SUPFAM" id="SSF54236">
    <property type="entry name" value="Ubiquitin-like"/>
    <property type="match status" value="1"/>
</dbReference>
<dbReference type="CDD" id="cd17039">
    <property type="entry name" value="Ubl_ubiquitin_like"/>
    <property type="match status" value="1"/>
</dbReference>
<protein>
    <recommendedName>
        <fullName evidence="3">Ubiquitin-like domain-containing protein</fullName>
    </recommendedName>
</protein>
<evidence type="ECO:0000313" key="1">
    <source>
        <dbReference type="EMBL" id="KAI6661656.1"/>
    </source>
</evidence>
<dbReference type="EMBL" id="JAKMXF010000011">
    <property type="protein sequence ID" value="KAI6661656.1"/>
    <property type="molecule type" value="Genomic_DNA"/>
</dbReference>
<reference evidence="1 2" key="1">
    <citation type="journal article" date="2023" name="BMC Biol.">
        <title>The compact genome of the sponge Oopsacas minuta (Hexactinellida) is lacking key metazoan core genes.</title>
        <authorList>
            <person name="Santini S."/>
            <person name="Schenkelaars Q."/>
            <person name="Jourda C."/>
            <person name="Duchesne M."/>
            <person name="Belahbib H."/>
            <person name="Rocher C."/>
            <person name="Selva M."/>
            <person name="Riesgo A."/>
            <person name="Vervoort M."/>
            <person name="Leys S.P."/>
            <person name="Kodjabachian L."/>
            <person name="Le Bivic A."/>
            <person name="Borchiellini C."/>
            <person name="Claverie J.M."/>
            <person name="Renard E."/>
        </authorList>
    </citation>
    <scope>NUCLEOTIDE SEQUENCE [LARGE SCALE GENOMIC DNA]</scope>
    <source>
        <strain evidence="1">SPO-2</strain>
    </source>
</reference>
<dbReference type="InterPro" id="IPR029071">
    <property type="entry name" value="Ubiquitin-like_domsf"/>
</dbReference>
<keyword evidence="2" id="KW-1185">Reference proteome</keyword>
<sequence>MGFYILVEIMRIPTEFYIKDCTIEELKSKICTAPHLIELYHRDRLLSEDRYTSDYSIKNGSRLEARLLTRGGYSGNTLLSEDYFDNLTGKSFTLGQGCSIL</sequence>
<evidence type="ECO:0008006" key="3">
    <source>
        <dbReference type="Google" id="ProtNLM"/>
    </source>
</evidence>
<comment type="caution">
    <text evidence="1">The sequence shown here is derived from an EMBL/GenBank/DDBJ whole genome shotgun (WGS) entry which is preliminary data.</text>
</comment>